<evidence type="ECO:0000256" key="7">
    <source>
        <dbReference type="SAM" id="Phobius"/>
    </source>
</evidence>
<feature type="transmembrane region" description="Helical" evidence="7">
    <location>
        <begin position="167"/>
        <end position="190"/>
    </location>
</feature>
<dbReference type="GO" id="GO:0022857">
    <property type="term" value="F:transmembrane transporter activity"/>
    <property type="evidence" value="ECO:0007669"/>
    <property type="project" value="InterPro"/>
</dbReference>
<dbReference type="InterPro" id="IPR020846">
    <property type="entry name" value="MFS_dom"/>
</dbReference>
<evidence type="ECO:0000256" key="1">
    <source>
        <dbReference type="ARBA" id="ARBA00004141"/>
    </source>
</evidence>
<dbReference type="PRINTS" id="PR00171">
    <property type="entry name" value="SUGRTRNSPORT"/>
</dbReference>
<dbReference type="GO" id="GO:0015798">
    <property type="term" value="P:myo-inositol transport"/>
    <property type="evidence" value="ECO:0007669"/>
    <property type="project" value="UniProtKB-ARBA"/>
</dbReference>
<keyword evidence="3" id="KW-0813">Transport</keyword>
<keyword evidence="6 7" id="KW-0472">Membrane</keyword>
<dbReference type="EMBL" id="LT853692">
    <property type="protein sequence ID" value="SMQ46458.1"/>
    <property type="molecule type" value="Genomic_DNA"/>
</dbReference>
<keyword evidence="10" id="KW-1185">Reference proteome</keyword>
<dbReference type="Pfam" id="PF00083">
    <property type="entry name" value="Sugar_tr"/>
    <property type="match status" value="2"/>
</dbReference>
<feature type="transmembrane region" description="Helical" evidence="7">
    <location>
        <begin position="568"/>
        <end position="593"/>
    </location>
</feature>
<keyword evidence="4 7" id="KW-0812">Transmembrane</keyword>
<feature type="transmembrane region" description="Helical" evidence="7">
    <location>
        <begin position="231"/>
        <end position="249"/>
    </location>
</feature>
<dbReference type="Proteomes" id="UP000215127">
    <property type="component" value="Chromosome 1"/>
</dbReference>
<dbReference type="Gene3D" id="1.20.1250.20">
    <property type="entry name" value="MFS general substrate transporter like domains"/>
    <property type="match status" value="1"/>
</dbReference>
<gene>
    <name evidence="9" type="ORF">ZT3D7_G1604</name>
</gene>
<evidence type="ECO:0000256" key="3">
    <source>
        <dbReference type="ARBA" id="ARBA00022448"/>
    </source>
</evidence>
<dbReference type="InterPro" id="IPR003663">
    <property type="entry name" value="Sugar/inositol_transpt"/>
</dbReference>
<evidence type="ECO:0000259" key="8">
    <source>
        <dbReference type="PROSITE" id="PS50850"/>
    </source>
</evidence>
<dbReference type="PANTHER" id="PTHR48020">
    <property type="entry name" value="PROTON MYO-INOSITOL COTRANSPORTER"/>
    <property type="match status" value="1"/>
</dbReference>
<dbReference type="InterPro" id="IPR050814">
    <property type="entry name" value="Myo-inositol_Transporter"/>
</dbReference>
<feature type="transmembrane region" description="Helical" evidence="7">
    <location>
        <begin position="475"/>
        <end position="495"/>
    </location>
</feature>
<sequence length="707" mass="78857">MTDVQPSEGPRRRTGPVRDVVDQLYLDDESVFEGQRNLFDDNNQGLIDNPLLRFSPQEIEKRTKEFVRTYDLLKQEGVFVKAGKILRDPEAWESVPDLTAEEKDALVHETQHGFWSQPKEFRVTIITLCVAAVVQGWNQTASNGANLSWPEQLNIGPLDGCNPKGGAAWIFAIVNAAPYFSASFIGCWLSDPISEYFFGRRPPIAISGALILASMIGGACVHTWQQLLACRVILGIGMGTKASMVPVFAAEISPAHIRGSLVMNWQLFDALGIFLGSTANLSVSSVGRTAWRWQTASSVFPTIVLLTLIFVCSDSPRFLMKRGPAKYKDAYTTLLALRGHPILAAKELLYVHYQMDVEKRFISGKLTDAEMGNSCVEDDEQETKAIPRARVMPHFGPTRSININYWQKLGQLFTNKRIRRAMGAAVVCMISQQLCGVNVLALYSSNVFCKSAKDDTLQSSLESENDPASNLRPLFLSWGIGLMNVLFAFPAYYLIDRKGRRWLLLTALPFMALCMFGASMSYFIPAESAGRIPAVGVWTYLFMAFYSWSMGPVPFTMSAEVFPLENRVVGMSFAVFTNMFGLGLLTLFVPVITDKLGHAGLLGIFAGLNVVAFVLIFFFVRETAGAMLGHTPGSMTFVSLEELNYLFGVSTRKHAIYQVRTVIPWIWSRYVKRSKDCDEVPEQLYTWNLAIKSQRARLEAREDDADL</sequence>
<feature type="transmembrane region" description="Helical" evidence="7">
    <location>
        <begin position="502"/>
        <end position="524"/>
    </location>
</feature>
<dbReference type="InterPro" id="IPR036259">
    <property type="entry name" value="MFS_trans_sf"/>
</dbReference>
<dbReference type="PROSITE" id="PS00217">
    <property type="entry name" value="SUGAR_TRANSPORT_2"/>
    <property type="match status" value="1"/>
</dbReference>
<dbReference type="STRING" id="1276538.A0A1X7RGB1"/>
<feature type="transmembrane region" description="Helical" evidence="7">
    <location>
        <begin position="202"/>
        <end position="225"/>
    </location>
</feature>
<feature type="transmembrane region" description="Helical" evidence="7">
    <location>
        <begin position="421"/>
        <end position="443"/>
    </location>
</feature>
<accession>A0A1X7RGB1</accession>
<name>A0A1X7RGB1_ZYMT9</name>
<feature type="transmembrane region" description="Helical" evidence="7">
    <location>
        <begin position="291"/>
        <end position="312"/>
    </location>
</feature>
<evidence type="ECO:0000313" key="9">
    <source>
        <dbReference type="EMBL" id="SMQ46458.1"/>
    </source>
</evidence>
<feature type="domain" description="Major facilitator superfamily (MFS) profile" evidence="8">
    <location>
        <begin position="124"/>
        <end position="624"/>
    </location>
</feature>
<feature type="transmembrane region" description="Helical" evidence="7">
    <location>
        <begin position="599"/>
        <end position="620"/>
    </location>
</feature>
<evidence type="ECO:0000313" key="10">
    <source>
        <dbReference type="Proteomes" id="UP000215127"/>
    </source>
</evidence>
<comment type="similarity">
    <text evidence="2">Belongs to the major facilitator superfamily. Sugar transporter (TC 2.A.1.1) family.</text>
</comment>
<dbReference type="PROSITE" id="PS50850">
    <property type="entry name" value="MFS"/>
    <property type="match status" value="1"/>
</dbReference>
<evidence type="ECO:0000256" key="6">
    <source>
        <dbReference type="ARBA" id="ARBA00023136"/>
    </source>
</evidence>
<dbReference type="PANTHER" id="PTHR48020:SF40">
    <property type="entry name" value="MAJOR FACILITATOR SUPERFAMILY (MFS) PROFILE DOMAIN-CONTAINING PROTEIN"/>
    <property type="match status" value="1"/>
</dbReference>
<organism evidence="9 10">
    <name type="scientific">Zymoseptoria tritici (strain ST99CH_3D7)</name>
    <dbReference type="NCBI Taxonomy" id="1276538"/>
    <lineage>
        <taxon>Eukaryota</taxon>
        <taxon>Fungi</taxon>
        <taxon>Dikarya</taxon>
        <taxon>Ascomycota</taxon>
        <taxon>Pezizomycotina</taxon>
        <taxon>Dothideomycetes</taxon>
        <taxon>Dothideomycetidae</taxon>
        <taxon>Mycosphaerellales</taxon>
        <taxon>Mycosphaerellaceae</taxon>
        <taxon>Zymoseptoria</taxon>
    </lineage>
</organism>
<dbReference type="InterPro" id="IPR005828">
    <property type="entry name" value="MFS_sugar_transport-like"/>
</dbReference>
<reference evidence="9 10" key="1">
    <citation type="submission" date="2016-06" db="EMBL/GenBank/DDBJ databases">
        <authorList>
            <person name="Kjaerup R.B."/>
            <person name="Dalgaard T.S."/>
            <person name="Juul-Madsen H.R."/>
        </authorList>
    </citation>
    <scope>NUCLEOTIDE SEQUENCE [LARGE SCALE GENOMIC DNA]</scope>
</reference>
<dbReference type="GO" id="GO:0015791">
    <property type="term" value="P:polyol transmembrane transport"/>
    <property type="evidence" value="ECO:0007669"/>
    <property type="project" value="UniProtKB-ARBA"/>
</dbReference>
<feature type="transmembrane region" description="Helical" evidence="7">
    <location>
        <begin position="530"/>
        <end position="548"/>
    </location>
</feature>
<dbReference type="InterPro" id="IPR005829">
    <property type="entry name" value="Sugar_transporter_CS"/>
</dbReference>
<evidence type="ECO:0000256" key="5">
    <source>
        <dbReference type="ARBA" id="ARBA00022989"/>
    </source>
</evidence>
<protein>
    <recommendedName>
        <fullName evidence="8">Major facilitator superfamily (MFS) profile domain-containing protein</fullName>
    </recommendedName>
</protein>
<evidence type="ECO:0000256" key="4">
    <source>
        <dbReference type="ARBA" id="ARBA00022692"/>
    </source>
</evidence>
<dbReference type="GO" id="GO:0016020">
    <property type="term" value="C:membrane"/>
    <property type="evidence" value="ECO:0007669"/>
    <property type="project" value="UniProtKB-SubCell"/>
</dbReference>
<dbReference type="AlphaFoldDB" id="A0A1X7RGB1"/>
<dbReference type="SUPFAM" id="SSF103473">
    <property type="entry name" value="MFS general substrate transporter"/>
    <property type="match status" value="1"/>
</dbReference>
<comment type="subcellular location">
    <subcellularLocation>
        <location evidence="1">Membrane</location>
        <topology evidence="1">Multi-pass membrane protein</topology>
    </subcellularLocation>
</comment>
<proteinExistence type="inferred from homology"/>
<evidence type="ECO:0000256" key="2">
    <source>
        <dbReference type="ARBA" id="ARBA00010992"/>
    </source>
</evidence>
<keyword evidence="5 7" id="KW-1133">Transmembrane helix</keyword>